<name>A0A402B1U7_9CHLR</name>
<keyword evidence="2" id="KW-1133">Transmembrane helix</keyword>
<evidence type="ECO:0000256" key="1">
    <source>
        <dbReference type="SAM" id="MobiDB-lite"/>
    </source>
</evidence>
<organism evidence="3 4">
    <name type="scientific">Dictyobacter alpinus</name>
    <dbReference type="NCBI Taxonomy" id="2014873"/>
    <lineage>
        <taxon>Bacteria</taxon>
        <taxon>Bacillati</taxon>
        <taxon>Chloroflexota</taxon>
        <taxon>Ktedonobacteria</taxon>
        <taxon>Ktedonobacterales</taxon>
        <taxon>Dictyobacteraceae</taxon>
        <taxon>Dictyobacter</taxon>
    </lineage>
</organism>
<accession>A0A402B1U7</accession>
<feature type="compositionally biased region" description="Basic and acidic residues" evidence="1">
    <location>
        <begin position="201"/>
        <end position="211"/>
    </location>
</feature>
<keyword evidence="2" id="KW-0472">Membrane</keyword>
<gene>
    <name evidence="3" type="ORF">KDA_08050</name>
</gene>
<feature type="compositionally biased region" description="Low complexity" evidence="1">
    <location>
        <begin position="145"/>
        <end position="158"/>
    </location>
</feature>
<feature type="transmembrane region" description="Helical" evidence="2">
    <location>
        <begin position="28"/>
        <end position="54"/>
    </location>
</feature>
<feature type="region of interest" description="Disordered" evidence="1">
    <location>
        <begin position="343"/>
        <end position="366"/>
    </location>
</feature>
<proteinExistence type="predicted"/>
<protein>
    <submittedName>
        <fullName evidence="3">Uncharacterized protein</fullName>
    </submittedName>
</protein>
<comment type="caution">
    <text evidence="3">The sequence shown here is derived from an EMBL/GenBank/DDBJ whole genome shotgun (WGS) entry which is preliminary data.</text>
</comment>
<dbReference type="Proteomes" id="UP000287171">
    <property type="component" value="Unassembled WGS sequence"/>
</dbReference>
<feature type="transmembrane region" description="Helical" evidence="2">
    <location>
        <begin position="5"/>
        <end position="22"/>
    </location>
</feature>
<dbReference type="AlphaFoldDB" id="A0A402B1U7"/>
<evidence type="ECO:0000313" key="3">
    <source>
        <dbReference type="EMBL" id="GCE25321.1"/>
    </source>
</evidence>
<feature type="region of interest" description="Disordered" evidence="1">
    <location>
        <begin position="121"/>
        <end position="327"/>
    </location>
</feature>
<feature type="compositionally biased region" description="Polar residues" evidence="1">
    <location>
        <begin position="237"/>
        <end position="251"/>
    </location>
</feature>
<keyword evidence="4" id="KW-1185">Reference proteome</keyword>
<sequence length="366" mass="42252">MLKAVAAALVFIIGAAVVLWYANTLNSWVVGGLIGGLAALLLSIPISLTLFAYLSRRHEQHVQPDVEYEEEEFYAEPQQFVYEYREVPERVARTIYIEEQDDYPTGHRGRDEDYEDERHYLPAPAPRRQLPSPSSRYSDSDRYPVYRSPSTQSPSTRQPSRRDNETPSRRATTRRLNTPGFPGYQPEMTRGQFQSQALRIARQEASQRAEEDYTEEYVDYRSRRPSSPLSRQHGTDKQPTQKPPTSHGYRQSSRERQDPEEGNSSSLETYPRRGRRVVDASPTPNSPYRSFSSSQERPASQKYQYTDPETEAFDQNFSTGNLKKPLVRRAPYMYDDDALKDELAQQVEPPKTRRSSRNLAPKRDED</sequence>
<feature type="compositionally biased region" description="Polar residues" evidence="1">
    <location>
        <begin position="282"/>
        <end position="304"/>
    </location>
</feature>
<dbReference type="EMBL" id="BIFT01000001">
    <property type="protein sequence ID" value="GCE25321.1"/>
    <property type="molecule type" value="Genomic_DNA"/>
</dbReference>
<keyword evidence="2" id="KW-0812">Transmembrane</keyword>
<dbReference type="RefSeq" id="WP_126625914.1">
    <property type="nucleotide sequence ID" value="NZ_BIFT01000001.1"/>
</dbReference>
<dbReference type="OrthoDB" id="159151at2"/>
<reference evidence="4" key="1">
    <citation type="submission" date="2018-12" db="EMBL/GenBank/DDBJ databases">
        <title>Tengunoibacter tsumagoiensis gen. nov., sp. nov., Dictyobacter kobayashii sp. nov., D. alpinus sp. nov., and D. joshuensis sp. nov. and description of Dictyobacteraceae fam. nov. within the order Ktedonobacterales isolated from Tengu-no-mugimeshi.</title>
        <authorList>
            <person name="Wang C.M."/>
            <person name="Zheng Y."/>
            <person name="Sakai Y."/>
            <person name="Toyoda A."/>
            <person name="Minakuchi Y."/>
            <person name="Abe K."/>
            <person name="Yokota A."/>
            <person name="Yabe S."/>
        </authorList>
    </citation>
    <scope>NUCLEOTIDE SEQUENCE [LARGE SCALE GENOMIC DNA]</scope>
    <source>
        <strain evidence="4">Uno16</strain>
    </source>
</reference>
<evidence type="ECO:0000256" key="2">
    <source>
        <dbReference type="SAM" id="Phobius"/>
    </source>
</evidence>
<evidence type="ECO:0000313" key="4">
    <source>
        <dbReference type="Proteomes" id="UP000287171"/>
    </source>
</evidence>